<protein>
    <submittedName>
        <fullName evidence="1">Uncharacterized protein</fullName>
    </submittedName>
</protein>
<reference evidence="1" key="1">
    <citation type="submission" date="2020-09" db="EMBL/GenBank/DDBJ databases">
        <title>Iningainema tapete sp. nov. (Scytonemataceae, Cyanobacteria) from greenhouses in central Florida (USA) produces two types of nodularin with biosynthetic potential for microcystin-LR and anabaenopeptins.</title>
        <authorList>
            <person name="Berthold D.E."/>
            <person name="Lefler F.W."/>
            <person name="Huang I.-S."/>
            <person name="Abdulla H."/>
            <person name="Zimba P.V."/>
            <person name="Laughinghouse H.D. IV."/>
        </authorList>
    </citation>
    <scope>NUCLEOTIDE SEQUENCE</scope>
    <source>
        <strain evidence="1">BLCCT55</strain>
    </source>
</reference>
<keyword evidence="2" id="KW-1185">Reference proteome</keyword>
<sequence length="51" mass="5956">MAQQGLQHNHAENSFNKHVGAMMQQRYKEVEAIQAWMQHVAEQNHQTVIAR</sequence>
<dbReference type="AlphaFoldDB" id="A0A8J6XKQ8"/>
<dbReference type="RefSeq" id="WP_190824938.1">
    <property type="nucleotide sequence ID" value="NZ_CAWPPI010000007.1"/>
</dbReference>
<proteinExistence type="predicted"/>
<evidence type="ECO:0000313" key="1">
    <source>
        <dbReference type="EMBL" id="MBD2770638.1"/>
    </source>
</evidence>
<dbReference type="EMBL" id="JACXAE010000007">
    <property type="protein sequence ID" value="MBD2770638.1"/>
    <property type="molecule type" value="Genomic_DNA"/>
</dbReference>
<comment type="caution">
    <text evidence="1">The sequence shown here is derived from an EMBL/GenBank/DDBJ whole genome shotgun (WGS) entry which is preliminary data.</text>
</comment>
<organism evidence="1 2">
    <name type="scientific">Iningainema tapete BLCC-T55</name>
    <dbReference type="NCBI Taxonomy" id="2748662"/>
    <lineage>
        <taxon>Bacteria</taxon>
        <taxon>Bacillati</taxon>
        <taxon>Cyanobacteriota</taxon>
        <taxon>Cyanophyceae</taxon>
        <taxon>Nostocales</taxon>
        <taxon>Scytonemataceae</taxon>
        <taxon>Iningainema tapete</taxon>
    </lineage>
</organism>
<gene>
    <name evidence="1" type="ORF">ICL16_00475</name>
</gene>
<dbReference type="Proteomes" id="UP000629098">
    <property type="component" value="Unassembled WGS sequence"/>
</dbReference>
<name>A0A8J6XKQ8_9CYAN</name>
<evidence type="ECO:0000313" key="2">
    <source>
        <dbReference type="Proteomes" id="UP000629098"/>
    </source>
</evidence>
<accession>A0A8J6XKQ8</accession>